<gene>
    <name evidence="2" type="ORF">KIN_43400</name>
</gene>
<evidence type="ECO:0000313" key="2">
    <source>
        <dbReference type="EMBL" id="GFE67266.1"/>
    </source>
</evidence>
<name>A0A6N6JLT0_9RHOB</name>
<dbReference type="RefSeq" id="WP_159811069.1">
    <property type="nucleotide sequence ID" value="NZ_BLJE01000010.1"/>
</dbReference>
<proteinExistence type="predicted"/>
<dbReference type="EMBL" id="BLJE01000010">
    <property type="protein sequence ID" value="GFE67266.1"/>
    <property type="molecule type" value="Genomic_DNA"/>
</dbReference>
<protein>
    <submittedName>
        <fullName evidence="2">Uncharacterized protein</fullName>
    </submittedName>
</protein>
<keyword evidence="3" id="KW-1185">Reference proteome</keyword>
<reference evidence="2 3" key="1">
    <citation type="submission" date="2019-12" db="EMBL/GenBank/DDBJ databases">
        <title>Litoreibacter badius sp. nov., a novel bacteriochlorophyll a-containing bacterium in the genus Litoreibacter.</title>
        <authorList>
            <person name="Kanamuro M."/>
            <person name="Takabe Y."/>
            <person name="Mori K."/>
            <person name="Takaichi S."/>
            <person name="Hanada S."/>
        </authorList>
    </citation>
    <scope>NUCLEOTIDE SEQUENCE [LARGE SCALE GENOMIC DNA]</scope>
    <source>
        <strain evidence="2 3">K6</strain>
    </source>
</reference>
<dbReference type="Proteomes" id="UP000436822">
    <property type="component" value="Unassembled WGS sequence"/>
</dbReference>
<sequence>MKATQKLLKTVERALDDAYELGMKDGIAKGKTDAREELLSVLSPGKTSAKPGSKPQAKKPRKAKTATPKGRKRAPRGTARTLVERAIEKAGKGNGVKIADISATAENDLEAMVKEVSLRAELRKGTDDGRYANSDGMWFKAER</sequence>
<feature type="region of interest" description="Disordered" evidence="1">
    <location>
        <begin position="41"/>
        <end position="79"/>
    </location>
</feature>
<evidence type="ECO:0000313" key="3">
    <source>
        <dbReference type="Proteomes" id="UP000436822"/>
    </source>
</evidence>
<dbReference type="AlphaFoldDB" id="A0A6N6JLT0"/>
<feature type="compositionally biased region" description="Basic residues" evidence="1">
    <location>
        <begin position="56"/>
        <end position="75"/>
    </location>
</feature>
<accession>A0A6N6JLT0</accession>
<evidence type="ECO:0000256" key="1">
    <source>
        <dbReference type="SAM" id="MobiDB-lite"/>
    </source>
</evidence>
<organism evidence="2 3">
    <name type="scientific">Litoreibacter roseus</name>
    <dbReference type="NCBI Taxonomy" id="2601869"/>
    <lineage>
        <taxon>Bacteria</taxon>
        <taxon>Pseudomonadati</taxon>
        <taxon>Pseudomonadota</taxon>
        <taxon>Alphaproteobacteria</taxon>
        <taxon>Rhodobacterales</taxon>
        <taxon>Roseobacteraceae</taxon>
        <taxon>Litoreibacter</taxon>
    </lineage>
</organism>
<comment type="caution">
    <text evidence="2">The sequence shown here is derived from an EMBL/GenBank/DDBJ whole genome shotgun (WGS) entry which is preliminary data.</text>
</comment>